<dbReference type="EMBL" id="UOEC01000019">
    <property type="protein sequence ID" value="VAV87021.1"/>
    <property type="molecule type" value="Genomic_DNA"/>
</dbReference>
<dbReference type="InterPro" id="IPR036259">
    <property type="entry name" value="MFS_trans_sf"/>
</dbReference>
<feature type="transmembrane region" description="Helical" evidence="1">
    <location>
        <begin position="20"/>
        <end position="40"/>
    </location>
</feature>
<feature type="transmembrane region" description="Helical" evidence="1">
    <location>
        <begin position="84"/>
        <end position="102"/>
    </location>
</feature>
<evidence type="ECO:0000259" key="2">
    <source>
        <dbReference type="PROSITE" id="PS50206"/>
    </source>
</evidence>
<name>A0A3B0R4F6_9ZZZZ</name>
<dbReference type="Gene3D" id="1.20.1250.20">
    <property type="entry name" value="MFS general substrate transporter like domains"/>
    <property type="match status" value="1"/>
</dbReference>
<feature type="transmembrane region" description="Helical" evidence="1">
    <location>
        <begin position="146"/>
        <end position="168"/>
    </location>
</feature>
<evidence type="ECO:0000313" key="3">
    <source>
        <dbReference type="EMBL" id="VAV87021.1"/>
    </source>
</evidence>
<keyword evidence="1" id="KW-0812">Transmembrane</keyword>
<evidence type="ECO:0000256" key="1">
    <source>
        <dbReference type="SAM" id="Phobius"/>
    </source>
</evidence>
<dbReference type="InterPro" id="IPR011701">
    <property type="entry name" value="MFS"/>
</dbReference>
<proteinExistence type="predicted"/>
<dbReference type="GO" id="GO:0022857">
    <property type="term" value="F:transmembrane transporter activity"/>
    <property type="evidence" value="ECO:0007669"/>
    <property type="project" value="InterPro"/>
</dbReference>
<feature type="non-terminal residue" evidence="3">
    <location>
        <position position="237"/>
    </location>
</feature>
<feature type="transmembrane region" description="Helical" evidence="1">
    <location>
        <begin position="214"/>
        <end position="236"/>
    </location>
</feature>
<accession>A0A3B0R4F6</accession>
<sequence>MIKRPSINIDNASGWRSPVVFLMIIVAANGFTFATWGALLNNFAIEQVNFTGREIGILQSFREVPGLLAFTAIGFLYIFREQTFAIVSLLLLGLGTALTGFFPSNLGFYATTVLMSVGFHYYETMNQSLTLQWLPKKTAPATMGKILAAGSIATISAFAMIFTAWWLLKLDYKTIYILGGSFSIIVALGLWLFFPHFEEKVVQKKTIVLKSRYWLYYALTFMSGARRQIFVVFAGFL</sequence>
<keyword evidence="1" id="KW-1133">Transmembrane helix</keyword>
<gene>
    <name evidence="3" type="ORF">MNBD_ALPHA08-2148</name>
</gene>
<keyword evidence="1" id="KW-0472">Membrane</keyword>
<feature type="transmembrane region" description="Helical" evidence="1">
    <location>
        <begin position="60"/>
        <end position="79"/>
    </location>
</feature>
<dbReference type="PROSITE" id="PS50206">
    <property type="entry name" value="RHODANESE_3"/>
    <property type="match status" value="1"/>
</dbReference>
<dbReference type="AlphaFoldDB" id="A0A3B0R4F6"/>
<protein>
    <submittedName>
        <fullName evidence="3">Uncharacterized MFS-type transporter</fullName>
    </submittedName>
</protein>
<organism evidence="3">
    <name type="scientific">hydrothermal vent metagenome</name>
    <dbReference type="NCBI Taxonomy" id="652676"/>
    <lineage>
        <taxon>unclassified sequences</taxon>
        <taxon>metagenomes</taxon>
        <taxon>ecological metagenomes</taxon>
    </lineage>
</organism>
<feature type="domain" description="Rhodanese" evidence="2">
    <location>
        <begin position="163"/>
        <end position="194"/>
    </location>
</feature>
<dbReference type="InterPro" id="IPR001763">
    <property type="entry name" value="Rhodanese-like_dom"/>
</dbReference>
<dbReference type="SUPFAM" id="SSF103473">
    <property type="entry name" value="MFS general substrate transporter"/>
    <property type="match status" value="1"/>
</dbReference>
<reference evidence="3" key="1">
    <citation type="submission" date="2018-06" db="EMBL/GenBank/DDBJ databases">
        <authorList>
            <person name="Zhirakovskaya E."/>
        </authorList>
    </citation>
    <scope>NUCLEOTIDE SEQUENCE</scope>
</reference>
<feature type="transmembrane region" description="Helical" evidence="1">
    <location>
        <begin position="174"/>
        <end position="194"/>
    </location>
</feature>
<dbReference type="Pfam" id="PF07690">
    <property type="entry name" value="MFS_1"/>
    <property type="match status" value="1"/>
</dbReference>